<feature type="chain" id="PRO_5041677817" description="SCP domain-containing protein" evidence="2">
    <location>
        <begin position="22"/>
        <end position="332"/>
    </location>
</feature>
<feature type="compositionally biased region" description="Basic and acidic residues" evidence="1">
    <location>
        <begin position="310"/>
        <end position="320"/>
    </location>
</feature>
<feature type="signal peptide" evidence="2">
    <location>
        <begin position="1"/>
        <end position="21"/>
    </location>
</feature>
<feature type="compositionally biased region" description="Acidic residues" evidence="1">
    <location>
        <begin position="323"/>
        <end position="332"/>
    </location>
</feature>
<keyword evidence="2" id="KW-0732">Signal</keyword>
<dbReference type="InterPro" id="IPR035940">
    <property type="entry name" value="CAP_sf"/>
</dbReference>
<evidence type="ECO:0000313" key="4">
    <source>
        <dbReference type="Proteomes" id="UP000050790"/>
    </source>
</evidence>
<reference evidence="5" key="1">
    <citation type="submission" date="2023-11" db="UniProtKB">
        <authorList>
            <consortium name="WormBaseParasite"/>
        </authorList>
    </citation>
    <scope>IDENTIFICATION</scope>
</reference>
<dbReference type="Gene3D" id="3.40.33.10">
    <property type="entry name" value="CAP"/>
    <property type="match status" value="2"/>
</dbReference>
<dbReference type="InterPro" id="IPR001283">
    <property type="entry name" value="CRISP-related"/>
</dbReference>
<dbReference type="SUPFAM" id="SSF55797">
    <property type="entry name" value="PR-1-like"/>
    <property type="match status" value="2"/>
</dbReference>
<dbReference type="PRINTS" id="PR00837">
    <property type="entry name" value="V5TPXLIKE"/>
</dbReference>
<evidence type="ECO:0000256" key="1">
    <source>
        <dbReference type="SAM" id="MobiDB-lite"/>
    </source>
</evidence>
<dbReference type="WBParaSite" id="SMRG1_87920.1">
    <property type="protein sequence ID" value="SMRG1_87920.1"/>
    <property type="gene ID" value="SMRG1_87920"/>
</dbReference>
<name>A0AA85AJF9_9TREM</name>
<sequence>MFKISLISYLLLLFTFLYVETKLPGELREIYQFHKKVRKDVKNCKIPGQPPAVKLAKMKWNKLLADKAKQQAKRCQYDANDPNDFIIGDFESIGQNLGDYPTIERAMKDWLEEHKNYDFKTNTCNGDCKNYKQMVWNTTEAIGCGYEKCGKNYLIVCNYAPGQCKKLKLPKEVREVFQLHKYYRNSIRFCQMPNQPPAKRMSKLKWNIYLAEKAQLSASRCDYSYDSPSDMNFDEFGTVAQNIADSPTIEKAVASWFVEYKSYSFNDNKCNDTCMQYKQIVNGEETEIGCGVQKCDKRFLVVCNYSPAAEEDRQPYEKGTQENCDDVDDAEY</sequence>
<dbReference type="AlphaFoldDB" id="A0AA85AJF9"/>
<dbReference type="InterPro" id="IPR014044">
    <property type="entry name" value="CAP_dom"/>
</dbReference>
<feature type="domain" description="SCP" evidence="3">
    <location>
        <begin position="171"/>
        <end position="310"/>
    </location>
</feature>
<dbReference type="Pfam" id="PF00188">
    <property type="entry name" value="CAP"/>
    <property type="match status" value="2"/>
</dbReference>
<accession>A0AA85AJF9</accession>
<proteinExistence type="predicted"/>
<evidence type="ECO:0000259" key="3">
    <source>
        <dbReference type="SMART" id="SM00198"/>
    </source>
</evidence>
<feature type="region of interest" description="Disordered" evidence="1">
    <location>
        <begin position="310"/>
        <end position="332"/>
    </location>
</feature>
<feature type="domain" description="SCP" evidence="3">
    <location>
        <begin position="25"/>
        <end position="166"/>
    </location>
</feature>
<evidence type="ECO:0000313" key="5">
    <source>
        <dbReference type="WBParaSite" id="SMRG1_87920.1"/>
    </source>
</evidence>
<protein>
    <recommendedName>
        <fullName evidence="3">SCP domain-containing protein</fullName>
    </recommendedName>
</protein>
<dbReference type="PANTHER" id="PTHR10334">
    <property type="entry name" value="CYSTEINE-RICH SECRETORY PROTEIN-RELATED"/>
    <property type="match status" value="1"/>
</dbReference>
<dbReference type="CDD" id="cd05380">
    <property type="entry name" value="CAP_euk"/>
    <property type="match status" value="2"/>
</dbReference>
<dbReference type="Proteomes" id="UP000050790">
    <property type="component" value="Unassembled WGS sequence"/>
</dbReference>
<organism evidence="4 5">
    <name type="scientific">Schistosoma margrebowiei</name>
    <dbReference type="NCBI Taxonomy" id="48269"/>
    <lineage>
        <taxon>Eukaryota</taxon>
        <taxon>Metazoa</taxon>
        <taxon>Spiralia</taxon>
        <taxon>Lophotrochozoa</taxon>
        <taxon>Platyhelminthes</taxon>
        <taxon>Trematoda</taxon>
        <taxon>Digenea</taxon>
        <taxon>Strigeidida</taxon>
        <taxon>Schistosomatoidea</taxon>
        <taxon>Schistosomatidae</taxon>
        <taxon>Schistosoma</taxon>
    </lineage>
</organism>
<dbReference type="SMART" id="SM00198">
    <property type="entry name" value="SCP"/>
    <property type="match status" value="2"/>
</dbReference>
<evidence type="ECO:0000256" key="2">
    <source>
        <dbReference type="SAM" id="SignalP"/>
    </source>
</evidence>